<protein>
    <submittedName>
        <fullName evidence="1">Uncharacterized protein</fullName>
    </submittedName>
</protein>
<keyword evidence="2" id="KW-1185">Reference proteome</keyword>
<dbReference type="AlphaFoldDB" id="A0A371DQ60"/>
<proteinExistence type="predicted"/>
<dbReference type="EMBL" id="KZ857384">
    <property type="protein sequence ID" value="RDX54673.1"/>
    <property type="molecule type" value="Genomic_DNA"/>
</dbReference>
<evidence type="ECO:0000313" key="1">
    <source>
        <dbReference type="EMBL" id="RDX54673.1"/>
    </source>
</evidence>
<sequence length="66" mass="7283">MPAAKLQTWITTHVRRPWPEHGNKGFYGTSSPLTRFQIPPPPSSYAYEGMTTLLSPDPRSALPGMG</sequence>
<evidence type="ECO:0000313" key="2">
    <source>
        <dbReference type="Proteomes" id="UP000256964"/>
    </source>
</evidence>
<name>A0A371DQ60_9APHY</name>
<dbReference type="Proteomes" id="UP000256964">
    <property type="component" value="Unassembled WGS sequence"/>
</dbReference>
<gene>
    <name evidence="1" type="ORF">OH76DRAFT_1398063</name>
</gene>
<organism evidence="1 2">
    <name type="scientific">Lentinus brumalis</name>
    <dbReference type="NCBI Taxonomy" id="2498619"/>
    <lineage>
        <taxon>Eukaryota</taxon>
        <taxon>Fungi</taxon>
        <taxon>Dikarya</taxon>
        <taxon>Basidiomycota</taxon>
        <taxon>Agaricomycotina</taxon>
        <taxon>Agaricomycetes</taxon>
        <taxon>Polyporales</taxon>
        <taxon>Polyporaceae</taxon>
        <taxon>Lentinus</taxon>
    </lineage>
</organism>
<accession>A0A371DQ60</accession>
<reference evidence="1 2" key="1">
    <citation type="journal article" date="2018" name="Biotechnol. Biofuels">
        <title>Integrative visual omics of the white-rot fungus Polyporus brumalis exposes the biotechnological potential of its oxidative enzymes for delignifying raw plant biomass.</title>
        <authorList>
            <person name="Miyauchi S."/>
            <person name="Rancon A."/>
            <person name="Drula E."/>
            <person name="Hage H."/>
            <person name="Chaduli D."/>
            <person name="Favel A."/>
            <person name="Grisel S."/>
            <person name="Henrissat B."/>
            <person name="Herpoel-Gimbert I."/>
            <person name="Ruiz-Duenas F.J."/>
            <person name="Chevret D."/>
            <person name="Hainaut M."/>
            <person name="Lin J."/>
            <person name="Wang M."/>
            <person name="Pangilinan J."/>
            <person name="Lipzen A."/>
            <person name="Lesage-Meessen L."/>
            <person name="Navarro D."/>
            <person name="Riley R."/>
            <person name="Grigoriev I.V."/>
            <person name="Zhou S."/>
            <person name="Raouche S."/>
            <person name="Rosso M.N."/>
        </authorList>
    </citation>
    <scope>NUCLEOTIDE SEQUENCE [LARGE SCALE GENOMIC DNA]</scope>
    <source>
        <strain evidence="1 2">BRFM 1820</strain>
    </source>
</reference>